<organism evidence="6 7">
    <name type="scientific">Pythium oligandrum</name>
    <name type="common">Mycoparasitic fungus</name>
    <dbReference type="NCBI Taxonomy" id="41045"/>
    <lineage>
        <taxon>Eukaryota</taxon>
        <taxon>Sar</taxon>
        <taxon>Stramenopiles</taxon>
        <taxon>Oomycota</taxon>
        <taxon>Peronosporomycetes</taxon>
        <taxon>Pythiales</taxon>
        <taxon>Pythiaceae</taxon>
        <taxon>Pythium</taxon>
    </lineage>
</organism>
<comment type="similarity">
    <text evidence="2 5">Belongs to the CMC family.</text>
</comment>
<dbReference type="Pfam" id="PF08583">
    <property type="entry name" value="Cmc1"/>
    <property type="match status" value="1"/>
</dbReference>
<reference evidence="6" key="1">
    <citation type="submission" date="2019-03" db="EMBL/GenBank/DDBJ databases">
        <title>Long read genome sequence of the mycoparasitic Pythium oligandrum ATCC 38472 isolated from sugarbeet rhizosphere.</title>
        <authorList>
            <person name="Gaulin E."/>
        </authorList>
    </citation>
    <scope>NUCLEOTIDE SEQUENCE</scope>
    <source>
        <strain evidence="6">ATCC 38472_TT</strain>
    </source>
</reference>
<proteinExistence type="inferred from homology"/>
<dbReference type="PANTHER" id="PTHR22977:SF1">
    <property type="entry name" value="COX ASSEMBLY MITOCHONDRIAL PROTEIN 2 HOMOLOG"/>
    <property type="match status" value="1"/>
</dbReference>
<evidence type="ECO:0000256" key="5">
    <source>
        <dbReference type="RuleBase" id="RU364104"/>
    </source>
</evidence>
<dbReference type="InterPro" id="IPR013892">
    <property type="entry name" value="Cyt_c_biogenesis_Cmc1-like"/>
</dbReference>
<sequence>MHPSLEREHPDCQDVIHALNTCHDENPMAKFFGACNDAKNELDKCFRAEKIRKRTENLERARASDAYVRQKMKEHRERRAQEQAAKA</sequence>
<evidence type="ECO:0000313" key="6">
    <source>
        <dbReference type="EMBL" id="TMW69348.1"/>
    </source>
</evidence>
<evidence type="ECO:0000256" key="2">
    <source>
        <dbReference type="ARBA" id="ARBA00007347"/>
    </source>
</evidence>
<dbReference type="OrthoDB" id="532630at2759"/>
<evidence type="ECO:0000313" key="7">
    <source>
        <dbReference type="Proteomes" id="UP000794436"/>
    </source>
</evidence>
<dbReference type="EMBL" id="SPLM01000001">
    <property type="protein sequence ID" value="TMW69348.1"/>
    <property type="molecule type" value="Genomic_DNA"/>
</dbReference>
<keyword evidence="3 5" id="KW-0496">Mitochondrion</keyword>
<evidence type="ECO:0000256" key="1">
    <source>
        <dbReference type="ARBA" id="ARBA00004173"/>
    </source>
</evidence>
<comment type="subcellular location">
    <subcellularLocation>
        <location evidence="1 5">Mitochondrion</location>
    </subcellularLocation>
</comment>
<dbReference type="PROSITE" id="PS51808">
    <property type="entry name" value="CHCH"/>
    <property type="match status" value="1"/>
</dbReference>
<evidence type="ECO:0000256" key="3">
    <source>
        <dbReference type="ARBA" id="ARBA00023128"/>
    </source>
</evidence>
<gene>
    <name evidence="6" type="ORF">Poli38472_001504</name>
</gene>
<dbReference type="PANTHER" id="PTHR22977">
    <property type="entry name" value="COX ASSEMBLY MITOCHONDRIAL PROTEIN"/>
    <property type="match status" value="1"/>
</dbReference>
<dbReference type="GO" id="GO:0005739">
    <property type="term" value="C:mitochondrion"/>
    <property type="evidence" value="ECO:0007669"/>
    <property type="project" value="UniProtKB-SubCell"/>
</dbReference>
<protein>
    <recommendedName>
        <fullName evidence="5">COX assembly mitochondrial protein</fullName>
    </recommendedName>
</protein>
<keyword evidence="7" id="KW-1185">Reference proteome</keyword>
<accession>A0A8K1CUT4</accession>
<name>A0A8K1CUT4_PYTOL</name>
<keyword evidence="4" id="KW-1015">Disulfide bond</keyword>
<comment type="caution">
    <text evidence="6">The sequence shown here is derived from an EMBL/GenBank/DDBJ whole genome shotgun (WGS) entry which is preliminary data.</text>
</comment>
<dbReference type="Proteomes" id="UP000794436">
    <property type="component" value="Unassembled WGS sequence"/>
</dbReference>
<dbReference type="AlphaFoldDB" id="A0A8K1CUT4"/>
<evidence type="ECO:0000256" key="4">
    <source>
        <dbReference type="ARBA" id="ARBA00023157"/>
    </source>
</evidence>